<feature type="non-terminal residue" evidence="2">
    <location>
        <position position="1"/>
    </location>
</feature>
<sequence length="80" mass="9217">APRVRLGHEQEPASPCPRRRDHRVRRPAAARHRPREPQRCQRRQPCGRLPDRAGRPGGRERGLRARLAGRLPQEERPAAL</sequence>
<feature type="compositionally biased region" description="Basic and acidic residues" evidence="1">
    <location>
        <begin position="1"/>
        <end position="11"/>
    </location>
</feature>
<reference evidence="2" key="1">
    <citation type="submission" date="2020-02" db="EMBL/GenBank/DDBJ databases">
        <authorList>
            <person name="Meier V. D."/>
        </authorList>
    </citation>
    <scope>NUCLEOTIDE SEQUENCE</scope>
    <source>
        <strain evidence="2">AVDCRST_MAG16</strain>
    </source>
</reference>
<feature type="non-terminal residue" evidence="2">
    <location>
        <position position="80"/>
    </location>
</feature>
<feature type="compositionally biased region" description="Basic residues" evidence="1">
    <location>
        <begin position="17"/>
        <end position="34"/>
    </location>
</feature>
<evidence type="ECO:0000313" key="2">
    <source>
        <dbReference type="EMBL" id="CAA9319701.1"/>
    </source>
</evidence>
<gene>
    <name evidence="2" type="ORF">AVDCRST_MAG16-722</name>
</gene>
<feature type="region of interest" description="Disordered" evidence="1">
    <location>
        <begin position="1"/>
        <end position="80"/>
    </location>
</feature>
<organism evidence="2">
    <name type="scientific">uncultured Frankineae bacterium</name>
    <dbReference type="NCBI Taxonomy" id="437475"/>
    <lineage>
        <taxon>Bacteria</taxon>
        <taxon>Bacillati</taxon>
        <taxon>Actinomycetota</taxon>
        <taxon>Actinomycetes</taxon>
        <taxon>Frankiales</taxon>
        <taxon>environmental samples</taxon>
    </lineage>
</organism>
<proteinExistence type="predicted"/>
<dbReference type="EMBL" id="CADCUE010000055">
    <property type="protein sequence ID" value="CAA9319701.1"/>
    <property type="molecule type" value="Genomic_DNA"/>
</dbReference>
<accession>A0A6J4L2I9</accession>
<feature type="compositionally biased region" description="Basic and acidic residues" evidence="1">
    <location>
        <begin position="49"/>
        <end position="63"/>
    </location>
</feature>
<protein>
    <submittedName>
        <fullName evidence="2">Uncharacterized protein</fullName>
    </submittedName>
</protein>
<evidence type="ECO:0000256" key="1">
    <source>
        <dbReference type="SAM" id="MobiDB-lite"/>
    </source>
</evidence>
<dbReference type="AlphaFoldDB" id="A0A6J4L2I9"/>
<name>A0A6J4L2I9_9ACTN</name>